<sequence length="296" mass="31973">MKKLKLIFTSILLVFIAVSCDNDGGTSKIDTIEGAVPNIQKIAGTDQGLNLLALKNGEDIDLGLTFDTGFGKFSSLDVVGFYTKNGVTERAVLKANVSGFPATIHFNQNDLYNAFNSINSANDITTSDVLKISADLKQKDGTILKMYDEKGVALFGSDIANTTLFSVFQNYIVSCPLEDASLFNGNYKVTADTWQDYSVGDIVPVVYNPSNGQYVFRILNTANPYLINASTSYIIGTINPVNNSVTVTSNEQWNYGPGQVYTVTGTGNVGSCTGDINLKIRFSGSAEYTFNLVKAN</sequence>
<keyword evidence="3" id="KW-1185">Reference proteome</keyword>
<evidence type="ECO:0008006" key="4">
    <source>
        <dbReference type="Google" id="ProtNLM"/>
    </source>
</evidence>
<dbReference type="Proteomes" id="UP001485226">
    <property type="component" value="Unassembled WGS sequence"/>
</dbReference>
<dbReference type="EMBL" id="JBBYHS010000002">
    <property type="protein sequence ID" value="MEL1252574.1"/>
    <property type="molecule type" value="Genomic_DNA"/>
</dbReference>
<accession>A0ABU9IJF8</accession>
<evidence type="ECO:0000313" key="2">
    <source>
        <dbReference type="EMBL" id="MEL1252574.1"/>
    </source>
</evidence>
<gene>
    <name evidence="2" type="ORF">AAEO57_02200</name>
</gene>
<feature type="signal peptide" evidence="1">
    <location>
        <begin position="1"/>
        <end position="19"/>
    </location>
</feature>
<dbReference type="RefSeq" id="WP_341689101.1">
    <property type="nucleotide sequence ID" value="NZ_JBBYHS010000002.1"/>
</dbReference>
<organism evidence="2 3">
    <name type="scientific">Flavobacterium calami</name>
    <dbReference type="NCBI Taxonomy" id="3139144"/>
    <lineage>
        <taxon>Bacteria</taxon>
        <taxon>Pseudomonadati</taxon>
        <taxon>Bacteroidota</taxon>
        <taxon>Flavobacteriia</taxon>
        <taxon>Flavobacteriales</taxon>
        <taxon>Flavobacteriaceae</taxon>
        <taxon>Flavobacterium</taxon>
    </lineage>
</organism>
<name>A0ABU9IJF8_9FLAO</name>
<comment type="caution">
    <text evidence="2">The sequence shown here is derived from an EMBL/GenBank/DDBJ whole genome shotgun (WGS) entry which is preliminary data.</text>
</comment>
<evidence type="ECO:0000313" key="3">
    <source>
        <dbReference type="Proteomes" id="UP001485226"/>
    </source>
</evidence>
<proteinExistence type="predicted"/>
<protein>
    <recommendedName>
        <fullName evidence="4">Lipoprotein</fullName>
    </recommendedName>
</protein>
<evidence type="ECO:0000256" key="1">
    <source>
        <dbReference type="SAM" id="SignalP"/>
    </source>
</evidence>
<dbReference type="PROSITE" id="PS51257">
    <property type="entry name" value="PROKAR_LIPOPROTEIN"/>
    <property type="match status" value="1"/>
</dbReference>
<reference evidence="2 3" key="1">
    <citation type="submission" date="2024-04" db="EMBL/GenBank/DDBJ databases">
        <title>Flavobacterium sp. DGU38 16S ribosomal RNA gene Genome sequencing and assembly.</title>
        <authorList>
            <person name="Park S."/>
        </authorList>
    </citation>
    <scope>NUCLEOTIDE SEQUENCE [LARGE SCALE GENOMIC DNA]</scope>
    <source>
        <strain evidence="2 3">DGU38</strain>
    </source>
</reference>
<feature type="chain" id="PRO_5046631353" description="Lipoprotein" evidence="1">
    <location>
        <begin position="20"/>
        <end position="296"/>
    </location>
</feature>
<keyword evidence="1" id="KW-0732">Signal</keyword>